<dbReference type="Proteomes" id="UP001549106">
    <property type="component" value="Unassembled WGS sequence"/>
</dbReference>
<organism evidence="1 2">
    <name type="scientific">Blautia caecimuris</name>
    <dbReference type="NCBI Taxonomy" id="1796615"/>
    <lineage>
        <taxon>Bacteria</taxon>
        <taxon>Bacillati</taxon>
        <taxon>Bacillota</taxon>
        <taxon>Clostridia</taxon>
        <taxon>Lachnospirales</taxon>
        <taxon>Lachnospiraceae</taxon>
        <taxon>Blautia</taxon>
    </lineage>
</organism>
<protein>
    <submittedName>
        <fullName evidence="1">Transposase/invertase (TIGR01784 family)</fullName>
    </submittedName>
</protein>
<dbReference type="EMBL" id="JBEPMJ010000012">
    <property type="protein sequence ID" value="MET3750584.1"/>
    <property type="molecule type" value="Genomic_DNA"/>
</dbReference>
<gene>
    <name evidence="1" type="ORF">ABID24_001836</name>
</gene>
<keyword evidence="2" id="KW-1185">Reference proteome</keyword>
<sequence length="158" mass="18412">MIKIEDPELLSYIPDYRINLISPYSISDISLDQFHTSLREVILFIKYSKDKNRLRKIVTADPHFLSVDRKAGQVIKILTGSDFEIREEEEKIDMCKALEDLKEEGRQEGWQEGRQDGIRKLILKILAKNQFSYEEIADMTEMSVEEIMEIDRSAAGQQ</sequence>
<reference evidence="1 2" key="1">
    <citation type="submission" date="2024-06" db="EMBL/GenBank/DDBJ databases">
        <title>Genomic Encyclopedia of Type Strains, Phase IV (KMG-IV): sequencing the most valuable type-strain genomes for metagenomic binning, comparative biology and taxonomic classification.</title>
        <authorList>
            <person name="Goeker M."/>
        </authorList>
    </citation>
    <scope>NUCLEOTIDE SEQUENCE [LARGE SCALE GENOMIC DNA]</scope>
    <source>
        <strain evidence="1 2">DSM 29492</strain>
    </source>
</reference>
<name>A0ABV2M2F4_9FIRM</name>
<evidence type="ECO:0000313" key="2">
    <source>
        <dbReference type="Proteomes" id="UP001549106"/>
    </source>
</evidence>
<accession>A0ABV2M2F4</accession>
<proteinExistence type="predicted"/>
<comment type="caution">
    <text evidence="1">The sequence shown here is derived from an EMBL/GenBank/DDBJ whole genome shotgun (WGS) entry which is preliminary data.</text>
</comment>
<evidence type="ECO:0000313" key="1">
    <source>
        <dbReference type="EMBL" id="MET3750584.1"/>
    </source>
</evidence>